<keyword evidence="8" id="KW-1133">Transmembrane helix</keyword>
<evidence type="ECO:0000313" key="11">
    <source>
        <dbReference type="EMBL" id="MDT0605583.1"/>
    </source>
</evidence>
<keyword evidence="12" id="KW-1185">Reference proteome</keyword>
<keyword evidence="3" id="KW-0813">Transport</keyword>
<gene>
    <name evidence="11" type="ORF">RM706_00990</name>
</gene>
<keyword evidence="9" id="KW-0472">Membrane</keyword>
<evidence type="ECO:0000256" key="5">
    <source>
        <dbReference type="ARBA" id="ARBA00022519"/>
    </source>
</evidence>
<keyword evidence="4" id="KW-1003">Cell membrane</keyword>
<dbReference type="RefSeq" id="WP_311349154.1">
    <property type="nucleotide sequence ID" value="NZ_JAVRHR010000001.1"/>
</dbReference>
<evidence type="ECO:0000256" key="4">
    <source>
        <dbReference type="ARBA" id="ARBA00022475"/>
    </source>
</evidence>
<dbReference type="PANTHER" id="PTHR33446">
    <property type="entry name" value="PROTEIN TONB-RELATED"/>
    <property type="match status" value="1"/>
</dbReference>
<dbReference type="NCBIfam" id="TIGR01352">
    <property type="entry name" value="tonB_Cterm"/>
    <property type="match status" value="1"/>
</dbReference>
<dbReference type="EMBL" id="JAVRHR010000001">
    <property type="protein sequence ID" value="MDT0605583.1"/>
    <property type="molecule type" value="Genomic_DNA"/>
</dbReference>
<dbReference type="InterPro" id="IPR051045">
    <property type="entry name" value="TonB-dependent_transducer"/>
</dbReference>
<evidence type="ECO:0000259" key="10">
    <source>
        <dbReference type="PROSITE" id="PS52015"/>
    </source>
</evidence>
<evidence type="ECO:0000256" key="1">
    <source>
        <dbReference type="ARBA" id="ARBA00004383"/>
    </source>
</evidence>
<dbReference type="Gene3D" id="3.30.1150.10">
    <property type="match status" value="2"/>
</dbReference>
<comment type="similarity">
    <text evidence="2">Belongs to the TonB family.</text>
</comment>
<accession>A0ABU3A6R3</accession>
<dbReference type="Pfam" id="PF03544">
    <property type="entry name" value="TonB_C"/>
    <property type="match status" value="2"/>
</dbReference>
<name>A0ABU3A6R3_9FLAO</name>
<dbReference type="InterPro" id="IPR006260">
    <property type="entry name" value="TonB/TolA_C"/>
</dbReference>
<keyword evidence="7" id="KW-0653">Protein transport</keyword>
<sequence>MKLSLLFFLLGIQFILSQESKIYTSNDVDTLPILENYSSSNPGTAEGFKDQIKEHIQQNLDYPIDALNAKLTGTAYVSLIIDSLGIVKSVRTRSKQKLFEQEAKRIFNALPKAIPAKIKGKSVSFSYNWPIVFDIGDEQLYAAYFPQEQLVHEKCENTDNPNECLYNFFEEKVRKFLSSKKVSNDLLKYENDTLIAGGNLVVDHKGLVLKEKSYMAIKGTKLNKKMRTDFRNLFFESKFKEVLFYKYPPNTSIHSFYFNYLISKSDDKITLELIQKDDTYNGGVVQEVPIFPGCEGLDNEKAKLCFQEKVQNHIKYHFKYPEKALRERISGKVSVVFVISKEGDVIKIRTKARHPILEKEALRIVKLLPKIMPGKQNGKPVKVPFSFPMWFRLN</sequence>
<evidence type="ECO:0000256" key="3">
    <source>
        <dbReference type="ARBA" id="ARBA00022448"/>
    </source>
</evidence>
<organism evidence="11 12">
    <name type="scientific">Croceitalea rosinachiae</name>
    <dbReference type="NCBI Taxonomy" id="3075596"/>
    <lineage>
        <taxon>Bacteria</taxon>
        <taxon>Pseudomonadati</taxon>
        <taxon>Bacteroidota</taxon>
        <taxon>Flavobacteriia</taxon>
        <taxon>Flavobacteriales</taxon>
        <taxon>Flavobacteriaceae</taxon>
        <taxon>Croceitalea</taxon>
    </lineage>
</organism>
<reference evidence="11 12" key="1">
    <citation type="submission" date="2023-09" db="EMBL/GenBank/DDBJ databases">
        <authorList>
            <person name="Rey-Velasco X."/>
        </authorList>
    </citation>
    <scope>NUCLEOTIDE SEQUENCE [LARGE SCALE GENOMIC DNA]</scope>
    <source>
        <strain evidence="11 12">F388</strain>
    </source>
</reference>
<dbReference type="InterPro" id="IPR037682">
    <property type="entry name" value="TonB_C"/>
</dbReference>
<dbReference type="PANTHER" id="PTHR33446:SF2">
    <property type="entry name" value="PROTEIN TONB"/>
    <property type="match status" value="1"/>
</dbReference>
<evidence type="ECO:0000313" key="12">
    <source>
        <dbReference type="Proteomes" id="UP001255246"/>
    </source>
</evidence>
<evidence type="ECO:0000256" key="7">
    <source>
        <dbReference type="ARBA" id="ARBA00022927"/>
    </source>
</evidence>
<evidence type="ECO:0000256" key="8">
    <source>
        <dbReference type="ARBA" id="ARBA00022989"/>
    </source>
</evidence>
<keyword evidence="5" id="KW-0997">Cell inner membrane</keyword>
<comment type="subcellular location">
    <subcellularLocation>
        <location evidence="1">Cell inner membrane</location>
        <topology evidence="1">Single-pass membrane protein</topology>
        <orientation evidence="1">Periplasmic side</orientation>
    </subcellularLocation>
</comment>
<protein>
    <submittedName>
        <fullName evidence="11">Energy transducer TonB</fullName>
    </submittedName>
</protein>
<evidence type="ECO:0000256" key="9">
    <source>
        <dbReference type="ARBA" id="ARBA00023136"/>
    </source>
</evidence>
<dbReference type="Proteomes" id="UP001255246">
    <property type="component" value="Unassembled WGS sequence"/>
</dbReference>
<comment type="caution">
    <text evidence="11">The sequence shown here is derived from an EMBL/GenBank/DDBJ whole genome shotgun (WGS) entry which is preliminary data.</text>
</comment>
<keyword evidence="6" id="KW-0812">Transmembrane</keyword>
<feature type="domain" description="TonB C-terminal" evidence="10">
    <location>
        <begin position="305"/>
        <end position="394"/>
    </location>
</feature>
<dbReference type="SUPFAM" id="SSF74653">
    <property type="entry name" value="TolA/TonB C-terminal domain"/>
    <property type="match status" value="2"/>
</dbReference>
<dbReference type="PROSITE" id="PS52015">
    <property type="entry name" value="TONB_CTD"/>
    <property type="match status" value="1"/>
</dbReference>
<evidence type="ECO:0000256" key="6">
    <source>
        <dbReference type="ARBA" id="ARBA00022692"/>
    </source>
</evidence>
<evidence type="ECO:0000256" key="2">
    <source>
        <dbReference type="ARBA" id="ARBA00006555"/>
    </source>
</evidence>
<proteinExistence type="inferred from homology"/>